<dbReference type="AlphaFoldDB" id="A0A157SGY0"/>
<feature type="transmembrane region" description="Helical" evidence="6">
    <location>
        <begin position="264"/>
        <end position="283"/>
    </location>
</feature>
<dbReference type="Pfam" id="PF00892">
    <property type="entry name" value="EamA"/>
    <property type="match status" value="2"/>
</dbReference>
<feature type="domain" description="EamA" evidence="7">
    <location>
        <begin position="10"/>
        <end position="136"/>
    </location>
</feature>
<feature type="transmembrane region" description="Helical" evidence="6">
    <location>
        <begin position="68"/>
        <end position="86"/>
    </location>
</feature>
<keyword evidence="5 6" id="KW-0472">Membrane</keyword>
<dbReference type="OrthoDB" id="9810556at2"/>
<evidence type="ECO:0000256" key="3">
    <source>
        <dbReference type="ARBA" id="ARBA00022692"/>
    </source>
</evidence>
<dbReference type="Proteomes" id="UP000076848">
    <property type="component" value="Unassembled WGS sequence"/>
</dbReference>
<evidence type="ECO:0000256" key="2">
    <source>
        <dbReference type="ARBA" id="ARBA00007362"/>
    </source>
</evidence>
<feature type="transmembrane region" description="Helical" evidence="6">
    <location>
        <begin position="241"/>
        <end position="258"/>
    </location>
</feature>
<keyword evidence="4 6" id="KW-1133">Transmembrane helix</keyword>
<evidence type="ECO:0000259" key="7">
    <source>
        <dbReference type="Pfam" id="PF00892"/>
    </source>
</evidence>
<feature type="transmembrane region" description="Helical" evidence="6">
    <location>
        <begin position="38"/>
        <end position="56"/>
    </location>
</feature>
<evidence type="ECO:0000256" key="1">
    <source>
        <dbReference type="ARBA" id="ARBA00004141"/>
    </source>
</evidence>
<dbReference type="RefSeq" id="WP_066127007.1">
    <property type="nucleotide sequence ID" value="NZ_FKIF01000006.1"/>
</dbReference>
<dbReference type="InterPro" id="IPR037185">
    <property type="entry name" value="EmrE-like"/>
</dbReference>
<feature type="transmembrane region" description="Helical" evidence="6">
    <location>
        <begin position="206"/>
        <end position="229"/>
    </location>
</feature>
<dbReference type="PANTHER" id="PTHR32322:SF2">
    <property type="entry name" value="EAMA DOMAIN-CONTAINING PROTEIN"/>
    <property type="match status" value="1"/>
</dbReference>
<evidence type="ECO:0000256" key="4">
    <source>
        <dbReference type="ARBA" id="ARBA00022989"/>
    </source>
</evidence>
<dbReference type="GO" id="GO:0016020">
    <property type="term" value="C:membrane"/>
    <property type="evidence" value="ECO:0007669"/>
    <property type="project" value="UniProtKB-SubCell"/>
</dbReference>
<dbReference type="PANTHER" id="PTHR32322">
    <property type="entry name" value="INNER MEMBRANE TRANSPORTER"/>
    <property type="match status" value="1"/>
</dbReference>
<evidence type="ECO:0000256" key="5">
    <source>
        <dbReference type="ARBA" id="ARBA00023136"/>
    </source>
</evidence>
<dbReference type="SUPFAM" id="SSF103481">
    <property type="entry name" value="Multidrug resistance efflux transporter EmrE"/>
    <property type="match status" value="2"/>
</dbReference>
<organism evidence="8 9">
    <name type="scientific">Bordetella ansorpii</name>
    <dbReference type="NCBI Taxonomy" id="288768"/>
    <lineage>
        <taxon>Bacteria</taxon>
        <taxon>Pseudomonadati</taxon>
        <taxon>Pseudomonadota</taxon>
        <taxon>Betaproteobacteria</taxon>
        <taxon>Burkholderiales</taxon>
        <taxon>Alcaligenaceae</taxon>
        <taxon>Bordetella</taxon>
    </lineage>
</organism>
<evidence type="ECO:0000313" key="8">
    <source>
        <dbReference type="EMBL" id="SAI69176.1"/>
    </source>
</evidence>
<dbReference type="STRING" id="288768.SAMEA3906486_02345"/>
<evidence type="ECO:0000313" key="9">
    <source>
        <dbReference type="Proteomes" id="UP000076848"/>
    </source>
</evidence>
<name>A0A157SGY0_9BORD</name>
<keyword evidence="9" id="KW-1185">Reference proteome</keyword>
<proteinExistence type="inferred from homology"/>
<feature type="transmembrane region" description="Helical" evidence="6">
    <location>
        <begin position="146"/>
        <end position="169"/>
    </location>
</feature>
<protein>
    <submittedName>
        <fullName evidence="8">Membrane protein</fullName>
    </submittedName>
</protein>
<dbReference type="InterPro" id="IPR050638">
    <property type="entry name" value="AA-Vitamin_Transporters"/>
</dbReference>
<feature type="domain" description="EamA" evidence="7">
    <location>
        <begin position="151"/>
        <end position="283"/>
    </location>
</feature>
<comment type="subcellular location">
    <subcellularLocation>
        <location evidence="1">Membrane</location>
        <topology evidence="1">Multi-pass membrane protein</topology>
    </subcellularLocation>
</comment>
<evidence type="ECO:0000256" key="6">
    <source>
        <dbReference type="SAM" id="Phobius"/>
    </source>
</evidence>
<dbReference type="EMBL" id="FKIF01000006">
    <property type="protein sequence ID" value="SAI69176.1"/>
    <property type="molecule type" value="Genomic_DNA"/>
</dbReference>
<feature type="transmembrane region" description="Helical" evidence="6">
    <location>
        <begin position="7"/>
        <end position="26"/>
    </location>
</feature>
<feature type="transmembrane region" description="Helical" evidence="6">
    <location>
        <begin position="122"/>
        <end position="140"/>
    </location>
</feature>
<comment type="similarity">
    <text evidence="2">Belongs to the EamA transporter family.</text>
</comment>
<accession>A0A157SGY0</accession>
<feature type="transmembrane region" description="Helical" evidence="6">
    <location>
        <begin position="92"/>
        <end position="113"/>
    </location>
</feature>
<gene>
    <name evidence="8" type="primary">yijE_4</name>
    <name evidence="8" type="ORF">SAMEA3906486_02345</name>
</gene>
<feature type="transmembrane region" description="Helical" evidence="6">
    <location>
        <begin position="181"/>
        <end position="200"/>
    </location>
</feature>
<reference evidence="8 9" key="1">
    <citation type="submission" date="2016-04" db="EMBL/GenBank/DDBJ databases">
        <authorList>
            <consortium name="Pathogen Informatics"/>
        </authorList>
    </citation>
    <scope>NUCLEOTIDE SEQUENCE [LARGE SCALE GENOMIC DNA]</scope>
    <source>
        <strain evidence="8 9">H050680373</strain>
    </source>
</reference>
<dbReference type="InterPro" id="IPR000620">
    <property type="entry name" value="EamA_dom"/>
</dbReference>
<keyword evidence="3 6" id="KW-0812">Transmembrane</keyword>
<sequence>MNSADWFRLLALSAVWGASFVFMRVLAPVLGPVATADLRVAIGAVALSLYFLFIGFRPAWRRHWRHYGVIGVFNIGLPFLLFAYAAQYLPAAYSAVINATTPLFGTVFAAWWLGQPFTRGKVVGLGLGLAGVAVITGAGPPAMADAKFLCGVLACLLAAASYAGAGVYIRRFASHVDPLGSAGCGQLLAAAVLAPLWVLAPPAGTLGGAAALNLLGLGLLCSALGFLLYFRLLRDVGPARAMMVAFLTPLFGIAWGILFLGEALTPAILAGGGMIVLSVALILKHSTPARRPPGRAHAPAGFNREARK</sequence>
<dbReference type="Gene3D" id="1.10.3730.20">
    <property type="match status" value="1"/>
</dbReference>